<evidence type="ECO:0000256" key="2">
    <source>
        <dbReference type="SAM" id="MobiDB-lite"/>
    </source>
</evidence>
<feature type="compositionally biased region" description="Basic and acidic residues" evidence="2">
    <location>
        <begin position="67"/>
        <end position="125"/>
    </location>
</feature>
<evidence type="ECO:0000256" key="1">
    <source>
        <dbReference type="SAM" id="Coils"/>
    </source>
</evidence>
<dbReference type="HOGENOM" id="CLU_880703_0_0_1"/>
<feature type="region of interest" description="Disordered" evidence="2">
    <location>
        <begin position="1"/>
        <end position="147"/>
    </location>
</feature>
<feature type="compositionally biased region" description="Low complexity" evidence="2">
    <location>
        <begin position="38"/>
        <end position="51"/>
    </location>
</feature>
<dbReference type="EMBL" id="GL732658">
    <property type="protein sequence ID" value="EFX68285.1"/>
    <property type="molecule type" value="Genomic_DNA"/>
</dbReference>
<feature type="coiled-coil region" evidence="1">
    <location>
        <begin position="200"/>
        <end position="246"/>
    </location>
</feature>
<dbReference type="KEGG" id="dpx:DAPPUDRAFT_114667"/>
<organism evidence="3 4">
    <name type="scientific">Daphnia pulex</name>
    <name type="common">Water flea</name>
    <dbReference type="NCBI Taxonomy" id="6669"/>
    <lineage>
        <taxon>Eukaryota</taxon>
        <taxon>Metazoa</taxon>
        <taxon>Ecdysozoa</taxon>
        <taxon>Arthropoda</taxon>
        <taxon>Crustacea</taxon>
        <taxon>Branchiopoda</taxon>
        <taxon>Diplostraca</taxon>
        <taxon>Cladocera</taxon>
        <taxon>Anomopoda</taxon>
        <taxon>Daphniidae</taxon>
        <taxon>Daphnia</taxon>
    </lineage>
</organism>
<name>E9HIX1_DAPPU</name>
<gene>
    <name evidence="3" type="ORF">DAPPUDRAFT_114667</name>
</gene>
<sequence length="316" mass="36693">MSSRARSPSVESVSEISLHPDDDMYGNLDFPAASVLIRSPRASRNSPARSRQQGLGHRPVSVSSHRVNFEDFEVRSEYRASRDRSPLRRPSSMERHGRFGDQEGDHDGRYSQDRYGDVDRQHYRGESGPSRGSGYPARHFNSENHEFDDRQWRQPVYSYESDRFRRDEEWGRDEAFRRNQAWHGDRFQSPDLRYDVDWRREDEERRREEEEQHRRFLADQEATLYLERLRLEQEELSRRAAAEMVRSSASSVSVVQDPTHGADAQLPGQEIPQEPTLQPDVGPDDAFDGEVTPCPSVSAHYYSAIEVDFGRISSFV</sequence>
<evidence type="ECO:0000313" key="4">
    <source>
        <dbReference type="Proteomes" id="UP000000305"/>
    </source>
</evidence>
<accession>E9HIX1</accession>
<dbReference type="PhylomeDB" id="E9HIX1"/>
<dbReference type="AlphaFoldDB" id="E9HIX1"/>
<keyword evidence="4" id="KW-1185">Reference proteome</keyword>
<feature type="region of interest" description="Disordered" evidence="2">
    <location>
        <begin position="247"/>
        <end position="292"/>
    </location>
</feature>
<keyword evidence="1" id="KW-0175">Coiled coil</keyword>
<dbReference type="InParanoid" id="E9HIX1"/>
<dbReference type="Proteomes" id="UP000000305">
    <property type="component" value="Unassembled WGS sequence"/>
</dbReference>
<proteinExistence type="predicted"/>
<feature type="compositionally biased region" description="Polar residues" evidence="2">
    <location>
        <begin position="1"/>
        <end position="15"/>
    </location>
</feature>
<protein>
    <submittedName>
        <fullName evidence="3">Uncharacterized protein</fullName>
    </submittedName>
</protein>
<evidence type="ECO:0000313" key="3">
    <source>
        <dbReference type="EMBL" id="EFX68285.1"/>
    </source>
</evidence>
<reference evidence="3 4" key="1">
    <citation type="journal article" date="2011" name="Science">
        <title>The ecoresponsive genome of Daphnia pulex.</title>
        <authorList>
            <person name="Colbourne J.K."/>
            <person name="Pfrender M.E."/>
            <person name="Gilbert D."/>
            <person name="Thomas W.K."/>
            <person name="Tucker A."/>
            <person name="Oakley T.H."/>
            <person name="Tokishita S."/>
            <person name="Aerts A."/>
            <person name="Arnold G.J."/>
            <person name="Basu M.K."/>
            <person name="Bauer D.J."/>
            <person name="Caceres C.E."/>
            <person name="Carmel L."/>
            <person name="Casola C."/>
            <person name="Choi J.H."/>
            <person name="Detter J.C."/>
            <person name="Dong Q."/>
            <person name="Dusheyko S."/>
            <person name="Eads B.D."/>
            <person name="Frohlich T."/>
            <person name="Geiler-Samerotte K.A."/>
            <person name="Gerlach D."/>
            <person name="Hatcher P."/>
            <person name="Jogdeo S."/>
            <person name="Krijgsveld J."/>
            <person name="Kriventseva E.V."/>
            <person name="Kultz D."/>
            <person name="Laforsch C."/>
            <person name="Lindquist E."/>
            <person name="Lopez J."/>
            <person name="Manak J.R."/>
            <person name="Muller J."/>
            <person name="Pangilinan J."/>
            <person name="Patwardhan R.P."/>
            <person name="Pitluck S."/>
            <person name="Pritham E.J."/>
            <person name="Rechtsteiner A."/>
            <person name="Rho M."/>
            <person name="Rogozin I.B."/>
            <person name="Sakarya O."/>
            <person name="Salamov A."/>
            <person name="Schaack S."/>
            <person name="Shapiro H."/>
            <person name="Shiga Y."/>
            <person name="Skalitzky C."/>
            <person name="Smith Z."/>
            <person name="Souvorov A."/>
            <person name="Sung W."/>
            <person name="Tang Z."/>
            <person name="Tsuchiya D."/>
            <person name="Tu H."/>
            <person name="Vos H."/>
            <person name="Wang M."/>
            <person name="Wolf Y.I."/>
            <person name="Yamagata H."/>
            <person name="Yamada T."/>
            <person name="Ye Y."/>
            <person name="Shaw J.R."/>
            <person name="Andrews J."/>
            <person name="Crease T.J."/>
            <person name="Tang H."/>
            <person name="Lucas S.M."/>
            <person name="Robertson H.M."/>
            <person name="Bork P."/>
            <person name="Koonin E.V."/>
            <person name="Zdobnov E.M."/>
            <person name="Grigoriev I.V."/>
            <person name="Lynch M."/>
            <person name="Boore J.L."/>
        </authorList>
    </citation>
    <scope>NUCLEOTIDE SEQUENCE [LARGE SCALE GENOMIC DNA]</scope>
</reference>